<keyword evidence="3" id="KW-1185">Reference proteome</keyword>
<organism evidence="2 3">
    <name type="scientific">Plakobranchus ocellatus</name>
    <dbReference type="NCBI Taxonomy" id="259542"/>
    <lineage>
        <taxon>Eukaryota</taxon>
        <taxon>Metazoa</taxon>
        <taxon>Spiralia</taxon>
        <taxon>Lophotrochozoa</taxon>
        <taxon>Mollusca</taxon>
        <taxon>Gastropoda</taxon>
        <taxon>Heterobranchia</taxon>
        <taxon>Euthyneura</taxon>
        <taxon>Panpulmonata</taxon>
        <taxon>Sacoglossa</taxon>
        <taxon>Placobranchoidea</taxon>
        <taxon>Plakobranchidae</taxon>
        <taxon>Plakobranchus</taxon>
    </lineage>
</organism>
<feature type="domain" description="Mutator-like transposase" evidence="1">
    <location>
        <begin position="37"/>
        <end position="256"/>
    </location>
</feature>
<comment type="caution">
    <text evidence="2">The sequence shown here is derived from an EMBL/GenBank/DDBJ whole genome shotgun (WGS) entry which is preliminary data.</text>
</comment>
<gene>
    <name evidence="2" type="ORF">PoB_003922900</name>
</gene>
<evidence type="ECO:0000313" key="2">
    <source>
        <dbReference type="EMBL" id="GFO12724.1"/>
    </source>
</evidence>
<proteinExistence type="predicted"/>
<protein>
    <recommendedName>
        <fullName evidence="1">Mutator-like transposase domain-containing protein</fullName>
    </recommendedName>
</protein>
<dbReference type="EMBL" id="BLXT01004456">
    <property type="protein sequence ID" value="GFO12724.1"/>
    <property type="molecule type" value="Genomic_DNA"/>
</dbReference>
<sequence length="269" mass="29665">MEVCEDTNRTVTLENAIPAFRSRSTSSDASQSPCTVCWLAVSASDQISIGSKRKTLASLGRLSCNKIVWSSNYSPKLEENYDIIVRTVIVSKECGVSLATMKKMFKIMNIPQVMHHKIYTEIGLEVRDAAKAATEDAMRQSAAVVRERHMSRVCSSKQTSPSGMQVICVSYDGTWHKIGHSSHYGVDVAIDIDSGLVMDTHTLSNNCAGCKKAPPLDSANFNAWWSEKRKKCCNKNFDGSSNAMEMEAAAVIHSRSMMELCCVMVIPKH</sequence>
<name>A0AAV4AY65_9GAST</name>
<dbReference type="AlphaFoldDB" id="A0AAV4AY65"/>
<evidence type="ECO:0000259" key="1">
    <source>
        <dbReference type="Pfam" id="PF20700"/>
    </source>
</evidence>
<dbReference type="InterPro" id="IPR049012">
    <property type="entry name" value="Mutator_transp_dom"/>
</dbReference>
<reference evidence="2 3" key="1">
    <citation type="journal article" date="2021" name="Elife">
        <title>Chloroplast acquisition without the gene transfer in kleptoplastic sea slugs, Plakobranchus ocellatus.</title>
        <authorList>
            <person name="Maeda T."/>
            <person name="Takahashi S."/>
            <person name="Yoshida T."/>
            <person name="Shimamura S."/>
            <person name="Takaki Y."/>
            <person name="Nagai Y."/>
            <person name="Toyoda A."/>
            <person name="Suzuki Y."/>
            <person name="Arimoto A."/>
            <person name="Ishii H."/>
            <person name="Satoh N."/>
            <person name="Nishiyama T."/>
            <person name="Hasebe M."/>
            <person name="Maruyama T."/>
            <person name="Minagawa J."/>
            <person name="Obokata J."/>
            <person name="Shigenobu S."/>
        </authorList>
    </citation>
    <scope>NUCLEOTIDE SEQUENCE [LARGE SCALE GENOMIC DNA]</scope>
</reference>
<dbReference type="Pfam" id="PF20700">
    <property type="entry name" value="Mutator"/>
    <property type="match status" value="1"/>
</dbReference>
<accession>A0AAV4AY65</accession>
<evidence type="ECO:0000313" key="3">
    <source>
        <dbReference type="Proteomes" id="UP000735302"/>
    </source>
</evidence>
<dbReference type="Proteomes" id="UP000735302">
    <property type="component" value="Unassembled WGS sequence"/>
</dbReference>